<proteinExistence type="predicted"/>
<comment type="caution">
    <text evidence="2">The sequence shown here is derived from an EMBL/GenBank/DDBJ whole genome shotgun (WGS) entry which is preliminary data.</text>
</comment>
<dbReference type="Proteomes" id="UP001151760">
    <property type="component" value="Unassembled WGS sequence"/>
</dbReference>
<feature type="region of interest" description="Disordered" evidence="1">
    <location>
        <begin position="1"/>
        <end position="23"/>
    </location>
</feature>
<reference evidence="2" key="1">
    <citation type="journal article" date="2022" name="Int. J. Mol. Sci.">
        <title>Draft Genome of Tanacetum Coccineum: Genomic Comparison of Closely Related Tanacetum-Family Plants.</title>
        <authorList>
            <person name="Yamashiro T."/>
            <person name="Shiraishi A."/>
            <person name="Nakayama K."/>
            <person name="Satake H."/>
        </authorList>
    </citation>
    <scope>NUCLEOTIDE SEQUENCE</scope>
</reference>
<gene>
    <name evidence="2" type="ORF">Tco_0823767</name>
</gene>
<name>A0ABQ5AN89_9ASTR</name>
<keyword evidence="3" id="KW-1185">Reference proteome</keyword>
<dbReference type="EMBL" id="BQNB010012361">
    <property type="protein sequence ID" value="GJT02598.1"/>
    <property type="molecule type" value="Genomic_DNA"/>
</dbReference>
<protein>
    <submittedName>
        <fullName evidence="2">Uncharacterized protein</fullName>
    </submittedName>
</protein>
<sequence>MRRMSNSGGRFAKKTEAEKKSVSSRIKHVISEFTKSIHPPRNKWRNDDIIFLVTSGESFFAQEGWEGTKGKWEF</sequence>
<evidence type="ECO:0000313" key="3">
    <source>
        <dbReference type="Proteomes" id="UP001151760"/>
    </source>
</evidence>
<accession>A0ABQ5AN89</accession>
<evidence type="ECO:0000313" key="2">
    <source>
        <dbReference type="EMBL" id="GJT02598.1"/>
    </source>
</evidence>
<organism evidence="2 3">
    <name type="scientific">Tanacetum coccineum</name>
    <dbReference type="NCBI Taxonomy" id="301880"/>
    <lineage>
        <taxon>Eukaryota</taxon>
        <taxon>Viridiplantae</taxon>
        <taxon>Streptophyta</taxon>
        <taxon>Embryophyta</taxon>
        <taxon>Tracheophyta</taxon>
        <taxon>Spermatophyta</taxon>
        <taxon>Magnoliopsida</taxon>
        <taxon>eudicotyledons</taxon>
        <taxon>Gunneridae</taxon>
        <taxon>Pentapetalae</taxon>
        <taxon>asterids</taxon>
        <taxon>campanulids</taxon>
        <taxon>Asterales</taxon>
        <taxon>Asteraceae</taxon>
        <taxon>Asteroideae</taxon>
        <taxon>Anthemideae</taxon>
        <taxon>Anthemidinae</taxon>
        <taxon>Tanacetum</taxon>
    </lineage>
</organism>
<evidence type="ECO:0000256" key="1">
    <source>
        <dbReference type="SAM" id="MobiDB-lite"/>
    </source>
</evidence>
<reference evidence="2" key="2">
    <citation type="submission" date="2022-01" db="EMBL/GenBank/DDBJ databases">
        <authorList>
            <person name="Yamashiro T."/>
            <person name="Shiraishi A."/>
            <person name="Satake H."/>
            <person name="Nakayama K."/>
        </authorList>
    </citation>
    <scope>NUCLEOTIDE SEQUENCE</scope>
</reference>